<evidence type="ECO:0000256" key="1">
    <source>
        <dbReference type="SAM" id="Phobius"/>
    </source>
</evidence>
<dbReference type="RefSeq" id="WP_231814168.1">
    <property type="nucleotide sequence ID" value="NZ_JAJOZR010000006.1"/>
</dbReference>
<dbReference type="AlphaFoldDB" id="A0A9X1NQX0"/>
<dbReference type="PANTHER" id="PTHR37461:SF1">
    <property type="entry name" value="ANTI-SIGMA-K FACTOR RSKA"/>
    <property type="match status" value="1"/>
</dbReference>
<reference evidence="3" key="1">
    <citation type="submission" date="2021-12" db="EMBL/GenBank/DDBJ databases">
        <authorList>
            <person name="Li Y."/>
        </authorList>
    </citation>
    <scope>NUCLEOTIDE SEQUENCE</scope>
    <source>
        <strain evidence="3">DKSPLA3</strain>
    </source>
</reference>
<evidence type="ECO:0000313" key="3">
    <source>
        <dbReference type="EMBL" id="MCD7109492.1"/>
    </source>
</evidence>
<keyword evidence="1" id="KW-0812">Transmembrane</keyword>
<keyword evidence="4" id="KW-1185">Reference proteome</keyword>
<dbReference type="GO" id="GO:0016989">
    <property type="term" value="F:sigma factor antagonist activity"/>
    <property type="evidence" value="ECO:0007669"/>
    <property type="project" value="TreeGrafter"/>
</dbReference>
<dbReference type="GO" id="GO:0006417">
    <property type="term" value="P:regulation of translation"/>
    <property type="evidence" value="ECO:0007669"/>
    <property type="project" value="TreeGrafter"/>
</dbReference>
<dbReference type="InterPro" id="IPR051474">
    <property type="entry name" value="Anti-sigma-K/W_factor"/>
</dbReference>
<keyword evidence="1" id="KW-0472">Membrane</keyword>
<dbReference type="Proteomes" id="UP001139089">
    <property type="component" value="Unassembled WGS sequence"/>
</dbReference>
<dbReference type="InterPro" id="IPR018764">
    <property type="entry name" value="RskA_C"/>
</dbReference>
<name>A0A9X1NQX0_9HYPH</name>
<sequence>MSKDRTEIAAMADEYVLGLLEPAEARQVEAEMDRDPDLKAAIAASRDRFLPLDDTADPAVVGDDLWSRIDAALPVQGAASAETRRPTANDNSPGGRRWRATALAALAAAVLLAVALSFNLLRTVEPLVVAVLVNEAGEIQAIVEDFGNETAAVRLLADFTVPADKTIEVWTLPSPERGPVSLGLIEDARSVRLQGHAAAGSGLPLPRDSQLYELTLEPAGGSPTGRPTGVILAKGLARITR</sequence>
<dbReference type="EMBL" id="JAJOZR010000006">
    <property type="protein sequence ID" value="MCD7109492.1"/>
    <property type="molecule type" value="Genomic_DNA"/>
</dbReference>
<comment type="caution">
    <text evidence="3">The sequence shown here is derived from an EMBL/GenBank/DDBJ whole genome shotgun (WGS) entry which is preliminary data.</text>
</comment>
<dbReference type="GO" id="GO:0005886">
    <property type="term" value="C:plasma membrane"/>
    <property type="evidence" value="ECO:0007669"/>
    <property type="project" value="InterPro"/>
</dbReference>
<organism evidence="3 4">
    <name type="scientific">Rhizobium quercicola</name>
    <dbReference type="NCBI Taxonomy" id="2901226"/>
    <lineage>
        <taxon>Bacteria</taxon>
        <taxon>Pseudomonadati</taxon>
        <taxon>Pseudomonadota</taxon>
        <taxon>Alphaproteobacteria</taxon>
        <taxon>Hyphomicrobiales</taxon>
        <taxon>Rhizobiaceae</taxon>
        <taxon>Rhizobium/Agrobacterium group</taxon>
        <taxon>Rhizobium</taxon>
    </lineage>
</organism>
<dbReference type="PANTHER" id="PTHR37461">
    <property type="entry name" value="ANTI-SIGMA-K FACTOR RSKA"/>
    <property type="match status" value="1"/>
</dbReference>
<gene>
    <name evidence="3" type="ORF">LRX75_10585</name>
</gene>
<evidence type="ECO:0000313" key="4">
    <source>
        <dbReference type="Proteomes" id="UP001139089"/>
    </source>
</evidence>
<evidence type="ECO:0000259" key="2">
    <source>
        <dbReference type="Pfam" id="PF10099"/>
    </source>
</evidence>
<dbReference type="Pfam" id="PF10099">
    <property type="entry name" value="RskA_C"/>
    <property type="match status" value="1"/>
</dbReference>
<protein>
    <submittedName>
        <fullName evidence="3">Anti-sigma factor</fullName>
    </submittedName>
</protein>
<feature type="domain" description="Anti-sigma K factor RskA C-terminal" evidence="2">
    <location>
        <begin position="104"/>
        <end position="229"/>
    </location>
</feature>
<proteinExistence type="predicted"/>
<keyword evidence="1" id="KW-1133">Transmembrane helix</keyword>
<accession>A0A9X1NQX0</accession>
<feature type="transmembrane region" description="Helical" evidence="1">
    <location>
        <begin position="100"/>
        <end position="121"/>
    </location>
</feature>